<protein>
    <submittedName>
        <fullName evidence="2">Uncharacterized protein</fullName>
    </submittedName>
</protein>
<feature type="compositionally biased region" description="Basic and acidic residues" evidence="1">
    <location>
        <begin position="914"/>
        <end position="932"/>
    </location>
</feature>
<feature type="compositionally biased region" description="Basic and acidic residues" evidence="1">
    <location>
        <begin position="1075"/>
        <end position="1091"/>
    </location>
</feature>
<dbReference type="EMBL" id="CAJMWS010000123">
    <property type="protein sequence ID" value="CAE6369351.1"/>
    <property type="molecule type" value="Genomic_DNA"/>
</dbReference>
<feature type="compositionally biased region" description="Basic and acidic residues" evidence="1">
    <location>
        <begin position="559"/>
        <end position="570"/>
    </location>
</feature>
<feature type="compositionally biased region" description="Basic and acidic residues" evidence="1">
    <location>
        <begin position="269"/>
        <end position="315"/>
    </location>
</feature>
<evidence type="ECO:0000313" key="2">
    <source>
        <dbReference type="EMBL" id="CAE6369351.1"/>
    </source>
</evidence>
<feature type="compositionally biased region" description="Basic and acidic residues" evidence="1">
    <location>
        <begin position="895"/>
        <end position="904"/>
    </location>
</feature>
<dbReference type="SUPFAM" id="SSF51045">
    <property type="entry name" value="WW domain"/>
    <property type="match status" value="1"/>
</dbReference>
<feature type="compositionally biased region" description="Polar residues" evidence="1">
    <location>
        <begin position="1190"/>
        <end position="1201"/>
    </location>
</feature>
<feature type="compositionally biased region" description="Basic and acidic residues" evidence="1">
    <location>
        <begin position="388"/>
        <end position="414"/>
    </location>
</feature>
<feature type="compositionally biased region" description="Basic and acidic residues" evidence="1">
    <location>
        <begin position="983"/>
        <end position="999"/>
    </location>
</feature>
<proteinExistence type="predicted"/>
<feature type="region of interest" description="Disordered" evidence="1">
    <location>
        <begin position="967"/>
        <end position="1208"/>
    </location>
</feature>
<feature type="compositionally biased region" description="Basic and acidic residues" evidence="1">
    <location>
        <begin position="859"/>
        <end position="868"/>
    </location>
</feature>
<evidence type="ECO:0000256" key="1">
    <source>
        <dbReference type="SAM" id="MobiDB-lite"/>
    </source>
</evidence>
<evidence type="ECO:0000313" key="3">
    <source>
        <dbReference type="Proteomes" id="UP000663846"/>
    </source>
</evidence>
<feature type="compositionally biased region" description="Basic and acidic residues" evidence="1">
    <location>
        <begin position="1126"/>
        <end position="1139"/>
    </location>
</feature>
<name>A0A8H2WE48_9AGAM</name>
<dbReference type="Proteomes" id="UP000663846">
    <property type="component" value="Unassembled WGS sequence"/>
</dbReference>
<sequence>MSFGQDEEELDWGDAVDVVSLGDEDEIPCIAAVEENIGEEMAPIPSAQEGDLEYAPTSAKTQPATALSHPRGLSHLPPKPQSVLSHRRSRETIKASSMSRPYVRTHSPPGALDDLPRAWEVRRTETVVYYYHTELRCSQLKRPTRDDARLDKFNWPGDAPPSASDRSQSARNPPLGPAEWPERSISDHHRSSARDRSPPPRHSPPPPRQRSPKPSLQRSESTQQPPPTRAMSPSSMLIPRRGQSPARGLAKSSKQQRADSDTGASSDPQDNHAGRSRDSGWEPRGRNNARERDAARNNGRMDHYSPPPDNRESLRRASRNRSTSPPRKATAMRSDAMVINQHVRRSLSPREREDARGHGRPPLDRAASDSRFPREHPIEEGPPMGRKRYPEPDLRRIGGEYPNPREDFRARDTRIPNPSQHFASGPEHPESVPRDVTFPPPTAPGDVGFLAPPGGFGGSRYNGRPGNRRTHSFRSTNPQAPRVEPQENELRLSPNALRSDIPLSPRREFVHPRDGTAAHHRARNGDIRERMMAGDRDSMVLPPEAGPMDRNSISPPPERNMHPNVHQEGHVRRHGHRPSVSQEEFMVQRPVSPRVVRERGLSNVNPPGHSYAGRPREFSQQDIPEPRDPDFRPRDSDRYPPKQRRDQREPYPRGLRPEEPAPHVYEVPPGPHARRTVAHDAETLAPALMYSSTELQRQEPPLPVPEAYPRRYTRDNQFADRPPRAWVREVEAPSPQEEPRDDRNLQQDMRRGQREVVSDTEYAEHRDDGRSRRHATGPSRFDKFDAEPRPSYNRHPTRDAARSYEPDHRQWTPREAPPSLPRARSQSPPAQMELDSAPPDPAPEKELSGWANFHRRRGRSQERREPSHSYHSRGNARDSWHHSPDVNSMEVEVAEGGKRQRIEGGTRTTQPFNSREEDLPRKVPHRSPEQRPKLHSPVNSFSNLPTPALVSQSVNIEAAMTRVRDIASQINQANPQFKSRPKTRFDQPSDSNTARESEKNLGLLGPNGSSGAFGVANVPDSSVLPETSERSSPEDVNDGRQGSEGSHSSHIVSRMDEASLRDNAPQRHAGRHRDSRLDANSSRKDRNRSENPRNGGRNNPEKPSRFVDSYRPGDENPGRGASGMRAWDKLEQESHRDPPPHTSSPSIHRTYRNAGDRPFARPARVLPPTPEGLPPRPPSPTEFARGAGNRGQTAGQARSPTGQGGRPFVNINTDFADATADVRCLIVAAYPD</sequence>
<organism evidence="2 3">
    <name type="scientific">Rhizoctonia solani</name>
    <dbReference type="NCBI Taxonomy" id="456999"/>
    <lineage>
        <taxon>Eukaryota</taxon>
        <taxon>Fungi</taxon>
        <taxon>Dikarya</taxon>
        <taxon>Basidiomycota</taxon>
        <taxon>Agaricomycotina</taxon>
        <taxon>Agaricomycetes</taxon>
        <taxon>Cantharellales</taxon>
        <taxon>Ceratobasidiaceae</taxon>
        <taxon>Rhizoctonia</taxon>
    </lineage>
</organism>
<feature type="compositionally biased region" description="Basic and acidic residues" evidence="1">
    <location>
        <begin position="875"/>
        <end position="884"/>
    </location>
</feature>
<feature type="region of interest" description="Disordered" evidence="1">
    <location>
        <begin position="148"/>
        <end position="945"/>
    </location>
</feature>
<feature type="compositionally biased region" description="Low complexity" evidence="1">
    <location>
        <begin position="1000"/>
        <end position="1010"/>
    </location>
</feature>
<dbReference type="AlphaFoldDB" id="A0A8H2WE48"/>
<comment type="caution">
    <text evidence="2">The sequence shown here is derived from an EMBL/GenBank/DDBJ whole genome shotgun (WGS) entry which is preliminary data.</text>
</comment>
<feature type="compositionally biased region" description="Pro residues" evidence="1">
    <location>
        <begin position="200"/>
        <end position="209"/>
    </location>
</feature>
<feature type="compositionally biased region" description="Basic and acidic residues" evidence="1">
    <location>
        <begin position="614"/>
        <end position="661"/>
    </location>
</feature>
<feature type="compositionally biased region" description="Basic and acidic residues" evidence="1">
    <location>
        <begin position="505"/>
        <end position="538"/>
    </location>
</feature>
<reference evidence="2" key="1">
    <citation type="submission" date="2021-01" db="EMBL/GenBank/DDBJ databases">
        <authorList>
            <person name="Kaushik A."/>
        </authorList>
    </citation>
    <scope>NUCLEOTIDE SEQUENCE</scope>
    <source>
        <strain evidence="2">AG1-1C</strain>
    </source>
</reference>
<feature type="compositionally biased region" description="Basic and acidic residues" evidence="1">
    <location>
        <begin position="796"/>
        <end position="812"/>
    </location>
</feature>
<accession>A0A8H2WE48</accession>
<feature type="region of interest" description="Disordered" evidence="1">
    <location>
        <begin position="58"/>
        <end position="112"/>
    </location>
</feature>
<feature type="compositionally biased region" description="Pro residues" evidence="1">
    <location>
        <begin position="1165"/>
        <end position="1180"/>
    </location>
</feature>
<feature type="compositionally biased region" description="Basic and acidic residues" evidence="1">
    <location>
        <begin position="708"/>
        <end position="770"/>
    </location>
</feature>
<feature type="compositionally biased region" description="Basic and acidic residues" evidence="1">
    <location>
        <begin position="180"/>
        <end position="198"/>
    </location>
</feature>
<feature type="compositionally biased region" description="Polar residues" evidence="1">
    <location>
        <begin position="968"/>
        <end position="977"/>
    </location>
</feature>
<gene>
    <name evidence="2" type="ORF">RDB_LOCUS24995</name>
</gene>
<feature type="compositionally biased region" description="Basic and acidic residues" evidence="1">
    <location>
        <begin position="348"/>
        <end position="379"/>
    </location>
</feature>
<dbReference type="InterPro" id="IPR036020">
    <property type="entry name" value="WW_dom_sf"/>
</dbReference>